<dbReference type="AlphaFoldDB" id="A0A3M7R1D9"/>
<gene>
    <name evidence="1" type="ORF">BpHYR1_040544</name>
</gene>
<dbReference type="Proteomes" id="UP000276133">
    <property type="component" value="Unassembled WGS sequence"/>
</dbReference>
<reference evidence="1 2" key="1">
    <citation type="journal article" date="2018" name="Sci. Rep.">
        <title>Genomic signatures of local adaptation to the degree of environmental predictability in rotifers.</title>
        <authorList>
            <person name="Franch-Gras L."/>
            <person name="Hahn C."/>
            <person name="Garcia-Roger E.M."/>
            <person name="Carmona M.J."/>
            <person name="Serra M."/>
            <person name="Gomez A."/>
        </authorList>
    </citation>
    <scope>NUCLEOTIDE SEQUENCE [LARGE SCALE GENOMIC DNA]</scope>
    <source>
        <strain evidence="1">HYR1</strain>
    </source>
</reference>
<accession>A0A3M7R1D9</accession>
<keyword evidence="2" id="KW-1185">Reference proteome</keyword>
<protein>
    <submittedName>
        <fullName evidence="1">Uncharacterized protein</fullName>
    </submittedName>
</protein>
<proteinExistence type="predicted"/>
<evidence type="ECO:0000313" key="2">
    <source>
        <dbReference type="Proteomes" id="UP000276133"/>
    </source>
</evidence>
<feature type="non-terminal residue" evidence="1">
    <location>
        <position position="1"/>
    </location>
</feature>
<dbReference type="EMBL" id="REGN01004539">
    <property type="protein sequence ID" value="RNA17078.1"/>
    <property type="molecule type" value="Genomic_DNA"/>
</dbReference>
<sequence length="104" mass="12247">SAFLFLLKSNSKSTRNNTKNRERVLPRVKSTTTSKFKIEKTESLWWRNSRSNQLTSLASSEIWLRQRLISAANCRTKSGQCNSQWALLKQQKYRWRPIMIIGRT</sequence>
<comment type="caution">
    <text evidence="1">The sequence shown here is derived from an EMBL/GenBank/DDBJ whole genome shotgun (WGS) entry which is preliminary data.</text>
</comment>
<evidence type="ECO:0000313" key="1">
    <source>
        <dbReference type="EMBL" id="RNA17078.1"/>
    </source>
</evidence>
<name>A0A3M7R1D9_BRAPC</name>
<organism evidence="1 2">
    <name type="scientific">Brachionus plicatilis</name>
    <name type="common">Marine rotifer</name>
    <name type="synonym">Brachionus muelleri</name>
    <dbReference type="NCBI Taxonomy" id="10195"/>
    <lineage>
        <taxon>Eukaryota</taxon>
        <taxon>Metazoa</taxon>
        <taxon>Spiralia</taxon>
        <taxon>Gnathifera</taxon>
        <taxon>Rotifera</taxon>
        <taxon>Eurotatoria</taxon>
        <taxon>Monogononta</taxon>
        <taxon>Pseudotrocha</taxon>
        <taxon>Ploima</taxon>
        <taxon>Brachionidae</taxon>
        <taxon>Brachionus</taxon>
    </lineage>
</organism>